<gene>
    <name evidence="1" type="ORF">SAMN04488090_0763</name>
</gene>
<evidence type="ECO:0000313" key="1">
    <source>
        <dbReference type="EMBL" id="SDL41069.1"/>
    </source>
</evidence>
<accession>A0A1G9JU68</accession>
<keyword evidence="2" id="KW-1185">Reference proteome</keyword>
<organism evidence="1 2">
    <name type="scientific">Siphonobacter aquaeclarae</name>
    <dbReference type="NCBI Taxonomy" id="563176"/>
    <lineage>
        <taxon>Bacteria</taxon>
        <taxon>Pseudomonadati</taxon>
        <taxon>Bacteroidota</taxon>
        <taxon>Cytophagia</taxon>
        <taxon>Cytophagales</taxon>
        <taxon>Cytophagaceae</taxon>
        <taxon>Siphonobacter</taxon>
    </lineage>
</organism>
<proteinExistence type="predicted"/>
<dbReference type="AlphaFoldDB" id="A0A1G9JU68"/>
<reference evidence="1 2" key="1">
    <citation type="submission" date="2016-10" db="EMBL/GenBank/DDBJ databases">
        <authorList>
            <person name="de Groot N.N."/>
        </authorList>
    </citation>
    <scope>NUCLEOTIDE SEQUENCE [LARGE SCALE GENOMIC DNA]</scope>
    <source>
        <strain evidence="1 2">DSM 21668</strain>
    </source>
</reference>
<dbReference type="Proteomes" id="UP000198901">
    <property type="component" value="Unassembled WGS sequence"/>
</dbReference>
<protein>
    <submittedName>
        <fullName evidence="1">Uncharacterized protein</fullName>
    </submittedName>
</protein>
<dbReference type="RefSeq" id="WP_093198026.1">
    <property type="nucleotide sequence ID" value="NZ_FNGS01000002.1"/>
</dbReference>
<sequence>MLEFTGFSKDELEKGICKAVSGGWKGDRPINGQTHVSISVTESPMYVYFPADTLAITVFFRKDRCNNCAFGFMDPEYEEVSGFEFRGKKYEGSALIIQK</sequence>
<evidence type="ECO:0000313" key="2">
    <source>
        <dbReference type="Proteomes" id="UP000198901"/>
    </source>
</evidence>
<name>A0A1G9JU68_9BACT</name>
<dbReference type="EMBL" id="FNGS01000002">
    <property type="protein sequence ID" value="SDL41069.1"/>
    <property type="molecule type" value="Genomic_DNA"/>
</dbReference>